<gene>
    <name evidence="1" type="ORF">MELLADRAFT_101522</name>
</gene>
<dbReference type="Proteomes" id="UP000001072">
    <property type="component" value="Unassembled WGS sequence"/>
</dbReference>
<dbReference type="KEGG" id="mlr:MELLADRAFT_101522"/>
<dbReference type="InParanoid" id="F4R640"/>
<protein>
    <submittedName>
        <fullName evidence="1">Uncharacterized protein</fullName>
    </submittedName>
</protein>
<dbReference type="GeneID" id="18921384"/>
<keyword evidence="2" id="KW-1185">Reference proteome</keyword>
<dbReference type="OrthoDB" id="2505029at2759"/>
<dbReference type="RefSeq" id="XP_007404194.1">
    <property type="nucleotide sequence ID" value="XM_007404132.1"/>
</dbReference>
<sequence>MDASIVVHPIQVQYTGVVGKQVHSRLLTDAGFTALPGVKKTAIDPDNKDVNKFAMVALGIVVDKKVIRGSYGDGICSTVLTVKAVDKDPITRSPVMWLTKHHVSSALGEVAMKQGCELGAEVEVSGIVVGYDAENFMWETNVYAMTVCGAAVQDAPRGRMDTVPKTLGYLRQWQGSPASKLHQAPYEIRRKQIAE</sequence>
<accession>F4R640</accession>
<name>F4R640_MELLP</name>
<dbReference type="VEuPathDB" id="FungiDB:MELLADRAFT_101522"/>
<evidence type="ECO:0000313" key="2">
    <source>
        <dbReference type="Proteomes" id="UP000001072"/>
    </source>
</evidence>
<evidence type="ECO:0000313" key="1">
    <source>
        <dbReference type="EMBL" id="EGG11819.1"/>
    </source>
</evidence>
<dbReference type="HOGENOM" id="CLU_1396624_0_0_1"/>
<dbReference type="AlphaFoldDB" id="F4R640"/>
<reference evidence="2" key="1">
    <citation type="journal article" date="2011" name="Proc. Natl. Acad. Sci. U.S.A.">
        <title>Obligate biotrophy features unraveled by the genomic analysis of rust fungi.</title>
        <authorList>
            <person name="Duplessis S."/>
            <person name="Cuomo C.A."/>
            <person name="Lin Y.-C."/>
            <person name="Aerts A."/>
            <person name="Tisserant E."/>
            <person name="Veneault-Fourrey C."/>
            <person name="Joly D.L."/>
            <person name="Hacquard S."/>
            <person name="Amselem J."/>
            <person name="Cantarel B.L."/>
            <person name="Chiu R."/>
            <person name="Coutinho P.M."/>
            <person name="Feau N."/>
            <person name="Field M."/>
            <person name="Frey P."/>
            <person name="Gelhaye E."/>
            <person name="Goldberg J."/>
            <person name="Grabherr M.G."/>
            <person name="Kodira C.D."/>
            <person name="Kohler A."/>
            <person name="Kuees U."/>
            <person name="Lindquist E.A."/>
            <person name="Lucas S.M."/>
            <person name="Mago R."/>
            <person name="Mauceli E."/>
            <person name="Morin E."/>
            <person name="Murat C."/>
            <person name="Pangilinan J.L."/>
            <person name="Park R."/>
            <person name="Pearson M."/>
            <person name="Quesneville H."/>
            <person name="Rouhier N."/>
            <person name="Sakthikumar S."/>
            <person name="Salamov A.A."/>
            <person name="Schmutz J."/>
            <person name="Selles B."/>
            <person name="Shapiro H."/>
            <person name="Tanguay P."/>
            <person name="Tuskan G.A."/>
            <person name="Henrissat B."/>
            <person name="Van de Peer Y."/>
            <person name="Rouze P."/>
            <person name="Ellis J.G."/>
            <person name="Dodds P.N."/>
            <person name="Schein J.E."/>
            <person name="Zhong S."/>
            <person name="Hamelin R.C."/>
            <person name="Grigoriev I.V."/>
            <person name="Szabo L.J."/>
            <person name="Martin F."/>
        </authorList>
    </citation>
    <scope>NUCLEOTIDE SEQUENCE [LARGE SCALE GENOMIC DNA]</scope>
    <source>
        <strain evidence="2">98AG31 / pathotype 3-4-7</strain>
    </source>
</reference>
<organism evidence="2">
    <name type="scientific">Melampsora larici-populina (strain 98AG31 / pathotype 3-4-7)</name>
    <name type="common">Poplar leaf rust fungus</name>
    <dbReference type="NCBI Taxonomy" id="747676"/>
    <lineage>
        <taxon>Eukaryota</taxon>
        <taxon>Fungi</taxon>
        <taxon>Dikarya</taxon>
        <taxon>Basidiomycota</taxon>
        <taxon>Pucciniomycotina</taxon>
        <taxon>Pucciniomycetes</taxon>
        <taxon>Pucciniales</taxon>
        <taxon>Melampsoraceae</taxon>
        <taxon>Melampsora</taxon>
    </lineage>
</organism>
<dbReference type="EMBL" id="GL883091">
    <property type="protein sequence ID" value="EGG11819.1"/>
    <property type="molecule type" value="Genomic_DNA"/>
</dbReference>
<proteinExistence type="predicted"/>